<proteinExistence type="predicted"/>
<dbReference type="InParanoid" id="A0A7J8DPJ7"/>
<protein>
    <submittedName>
        <fullName evidence="1">Uncharacterized protein</fullName>
    </submittedName>
</protein>
<evidence type="ECO:0000313" key="2">
    <source>
        <dbReference type="Proteomes" id="UP000550707"/>
    </source>
</evidence>
<reference evidence="1 2" key="1">
    <citation type="journal article" date="2020" name="Nature">
        <title>Six reference-quality genomes reveal evolution of bat adaptations.</title>
        <authorList>
            <person name="Jebb D."/>
            <person name="Huang Z."/>
            <person name="Pippel M."/>
            <person name="Hughes G.M."/>
            <person name="Lavrichenko K."/>
            <person name="Devanna P."/>
            <person name="Winkler S."/>
            <person name="Jermiin L.S."/>
            <person name="Skirmuntt E.C."/>
            <person name="Katzourakis A."/>
            <person name="Burkitt-Gray L."/>
            <person name="Ray D.A."/>
            <person name="Sullivan K.A.M."/>
            <person name="Roscito J.G."/>
            <person name="Kirilenko B.M."/>
            <person name="Davalos L.M."/>
            <person name="Corthals A.P."/>
            <person name="Power M.L."/>
            <person name="Jones G."/>
            <person name="Ransome R.D."/>
            <person name="Dechmann D.K.N."/>
            <person name="Locatelli A.G."/>
            <person name="Puechmaille S.J."/>
            <person name="Fedrigo O."/>
            <person name="Jarvis E.D."/>
            <person name="Hiller M."/>
            <person name="Vernes S.C."/>
            <person name="Myers E.W."/>
            <person name="Teeling E.C."/>
        </authorList>
    </citation>
    <scope>NUCLEOTIDE SEQUENCE [LARGE SCALE GENOMIC DNA]</scope>
    <source>
        <strain evidence="1">MMolMol1</strain>
        <tissue evidence="1">Muscle</tissue>
    </source>
</reference>
<organism evidence="1 2">
    <name type="scientific">Molossus molossus</name>
    <name type="common">Pallas' mastiff bat</name>
    <name type="synonym">Vespertilio molossus</name>
    <dbReference type="NCBI Taxonomy" id="27622"/>
    <lineage>
        <taxon>Eukaryota</taxon>
        <taxon>Metazoa</taxon>
        <taxon>Chordata</taxon>
        <taxon>Craniata</taxon>
        <taxon>Vertebrata</taxon>
        <taxon>Euteleostomi</taxon>
        <taxon>Mammalia</taxon>
        <taxon>Eutheria</taxon>
        <taxon>Laurasiatheria</taxon>
        <taxon>Chiroptera</taxon>
        <taxon>Yangochiroptera</taxon>
        <taxon>Molossidae</taxon>
        <taxon>Molossus</taxon>
    </lineage>
</organism>
<accession>A0A7J8DPJ7</accession>
<keyword evidence="2" id="KW-1185">Reference proteome</keyword>
<name>A0A7J8DPJ7_MOLMO</name>
<dbReference type="AlphaFoldDB" id="A0A7J8DPJ7"/>
<dbReference type="Proteomes" id="UP000550707">
    <property type="component" value="Unassembled WGS sequence"/>
</dbReference>
<sequence length="133" mass="14254">MALNATLNFRASVVVTTETGRPPRAARLSGPSVLIWVPSQPSSGLCPHLLPSPLSVLLQTLTSQPAPFKPFLVSSPTSRPSRSLVHGPVFLTNRAFRLGGLHLLDHQSVGPFLSPSMIPEPGTVSPRPEHVFH</sequence>
<evidence type="ECO:0000313" key="1">
    <source>
        <dbReference type="EMBL" id="KAF6425154.1"/>
    </source>
</evidence>
<dbReference type="EMBL" id="JACASF010000017">
    <property type="protein sequence ID" value="KAF6425154.1"/>
    <property type="molecule type" value="Genomic_DNA"/>
</dbReference>
<gene>
    <name evidence="1" type="ORF">HJG59_009222</name>
</gene>
<comment type="caution">
    <text evidence="1">The sequence shown here is derived from an EMBL/GenBank/DDBJ whole genome shotgun (WGS) entry which is preliminary data.</text>
</comment>